<keyword evidence="4" id="KW-0812">Transmembrane</keyword>
<feature type="domain" description="HTH araC/xylS-type" evidence="5">
    <location>
        <begin position="644"/>
        <end position="743"/>
    </location>
</feature>
<evidence type="ECO:0000259" key="5">
    <source>
        <dbReference type="PROSITE" id="PS01124"/>
    </source>
</evidence>
<dbReference type="SMART" id="SM00342">
    <property type="entry name" value="HTH_ARAC"/>
    <property type="match status" value="1"/>
</dbReference>
<dbReference type="STRING" id="29367.CLPUN_18320"/>
<dbReference type="EMBL" id="LZZM01000119">
    <property type="protein sequence ID" value="OOM78784.1"/>
    <property type="molecule type" value="Genomic_DNA"/>
</dbReference>
<reference evidence="6 7" key="1">
    <citation type="submission" date="2016-05" db="EMBL/GenBank/DDBJ databases">
        <title>Microbial solvent formation.</title>
        <authorList>
            <person name="Poehlein A."/>
            <person name="Montoya Solano J.D."/>
            <person name="Flitsch S."/>
            <person name="Krabben P."/>
            <person name="Duerre P."/>
            <person name="Daniel R."/>
        </authorList>
    </citation>
    <scope>NUCLEOTIDE SEQUENCE [LARGE SCALE GENOMIC DNA]</scope>
    <source>
        <strain evidence="6 7">DSM 2619</strain>
    </source>
</reference>
<dbReference type="PANTHER" id="PTHR43280">
    <property type="entry name" value="ARAC-FAMILY TRANSCRIPTIONAL REGULATOR"/>
    <property type="match status" value="1"/>
</dbReference>
<feature type="transmembrane region" description="Helical" evidence="4">
    <location>
        <begin position="288"/>
        <end position="312"/>
    </location>
</feature>
<comment type="caution">
    <text evidence="6">The sequence shown here is derived from an EMBL/GenBank/DDBJ whole genome shotgun (WGS) entry which is preliminary data.</text>
</comment>
<keyword evidence="1" id="KW-0805">Transcription regulation</keyword>
<dbReference type="OrthoDB" id="368621at2"/>
<dbReference type="PROSITE" id="PS01124">
    <property type="entry name" value="HTH_ARAC_FAMILY_2"/>
    <property type="match status" value="1"/>
</dbReference>
<dbReference type="PROSITE" id="PS00041">
    <property type="entry name" value="HTH_ARAC_FAMILY_1"/>
    <property type="match status" value="1"/>
</dbReference>
<dbReference type="Proteomes" id="UP000190890">
    <property type="component" value="Unassembled WGS sequence"/>
</dbReference>
<dbReference type="InterPro" id="IPR018060">
    <property type="entry name" value="HTH_AraC"/>
</dbReference>
<keyword evidence="4" id="KW-0472">Membrane</keyword>
<dbReference type="Pfam" id="PF12833">
    <property type="entry name" value="HTH_18"/>
    <property type="match status" value="1"/>
</dbReference>
<dbReference type="PANTHER" id="PTHR43280:SF2">
    <property type="entry name" value="HTH-TYPE TRANSCRIPTIONAL REGULATOR EXSA"/>
    <property type="match status" value="1"/>
</dbReference>
<keyword evidence="7" id="KW-1185">Reference proteome</keyword>
<evidence type="ECO:0000256" key="4">
    <source>
        <dbReference type="SAM" id="Phobius"/>
    </source>
</evidence>
<proteinExistence type="predicted"/>
<keyword evidence="3" id="KW-0804">Transcription</keyword>
<evidence type="ECO:0000313" key="7">
    <source>
        <dbReference type="Proteomes" id="UP000190890"/>
    </source>
</evidence>
<sequence length="745" mass="86301">MNKLKNIYLNNLIVQFLLSYTIVLILPLIILVCGFKSAFNVTEQDISESNITMLSHSKSLLDIQIKAMESKALQISQNSRISDLAEKKKVDSSFLEEASSVIDEYYNLMRYQEVNLVEDSYIYMNNSDYVIYQNALYKLGDFENSIKNKNNLSLNELKKICDNNKDYVPYYTNINGNLQYIKPFATEMNGDVVGVIIFNINEYKLKKVLNFDDKSNERSVFIYNNEKELIWSEDFAGYKEKLNRIDLPKEGLVKDKDLFVITSKSNVTDWNFIVVIPAKIAMSKLNQLTILVIVLIFLALALGIGLALYMSIKKGKPINEMFNIYIDNNIPRNFKNLGGIVSKIVQNNQALLEEIELDKPMLKHEFLTKLVKGDFVNDKELNILAKKVGIEINCTKFRVVSFRLFLNNDLYEVDSQTLEEVQVLVHLIQKHIMERTKKIVWFYERDYLTTLAIFHINEDNQEDNVKALVEEVQELMLKEYSVDTAWGISCICKNILDIWRACEEAKVANLNYEKQRVTKYSKELDDKEEMYYPELFQEKIINSIRAADISNLDSLIDILQKENFNRRNISGNMMLELHNRIMLTLSSNFILSGVIQGEINKINEIIKEQNIEKDTYFKQLKFICQYLCKEMQKKKTFTQNKLIQKIVSYINEQYMNSNLGLALIASKFNISEGYVSTIFKGNMGVNFADYVEKVRIDSACNLLENSNDTINTISEKVGYNSVQSFRRAFKKVKGISPKGLRNVNK</sequence>
<evidence type="ECO:0000256" key="3">
    <source>
        <dbReference type="ARBA" id="ARBA00023163"/>
    </source>
</evidence>
<accession>A0A1S8TMC3</accession>
<dbReference type="AlphaFoldDB" id="A0A1S8TMC3"/>
<keyword evidence="4" id="KW-1133">Transmembrane helix</keyword>
<keyword evidence="2" id="KW-0238">DNA-binding</keyword>
<evidence type="ECO:0000256" key="1">
    <source>
        <dbReference type="ARBA" id="ARBA00023015"/>
    </source>
</evidence>
<dbReference type="Gene3D" id="1.10.10.60">
    <property type="entry name" value="Homeodomain-like"/>
    <property type="match status" value="2"/>
</dbReference>
<evidence type="ECO:0000313" key="6">
    <source>
        <dbReference type="EMBL" id="OOM78784.1"/>
    </source>
</evidence>
<dbReference type="InterPro" id="IPR009057">
    <property type="entry name" value="Homeodomain-like_sf"/>
</dbReference>
<feature type="transmembrane region" description="Helical" evidence="4">
    <location>
        <begin position="12"/>
        <end position="35"/>
    </location>
</feature>
<dbReference type="GO" id="GO:0043565">
    <property type="term" value="F:sequence-specific DNA binding"/>
    <property type="evidence" value="ECO:0007669"/>
    <property type="project" value="InterPro"/>
</dbReference>
<dbReference type="InterPro" id="IPR018062">
    <property type="entry name" value="HTH_AraC-typ_CS"/>
</dbReference>
<gene>
    <name evidence="6" type="primary">yesS_1</name>
    <name evidence="6" type="ORF">CLPUN_18320</name>
</gene>
<organism evidence="6 7">
    <name type="scientific">Clostridium puniceum</name>
    <dbReference type="NCBI Taxonomy" id="29367"/>
    <lineage>
        <taxon>Bacteria</taxon>
        <taxon>Bacillati</taxon>
        <taxon>Bacillota</taxon>
        <taxon>Clostridia</taxon>
        <taxon>Eubacteriales</taxon>
        <taxon>Clostridiaceae</taxon>
        <taxon>Clostridium</taxon>
    </lineage>
</organism>
<evidence type="ECO:0000256" key="2">
    <source>
        <dbReference type="ARBA" id="ARBA00023125"/>
    </source>
</evidence>
<dbReference type="RefSeq" id="WP_077846995.1">
    <property type="nucleotide sequence ID" value="NZ_LZZM01000119.1"/>
</dbReference>
<dbReference type="SUPFAM" id="SSF46689">
    <property type="entry name" value="Homeodomain-like"/>
    <property type="match status" value="1"/>
</dbReference>
<name>A0A1S8TMC3_9CLOT</name>
<protein>
    <submittedName>
        <fullName evidence="6">HTH-type transcriptional regulator YesS</fullName>
    </submittedName>
</protein>
<dbReference type="GO" id="GO:0003700">
    <property type="term" value="F:DNA-binding transcription factor activity"/>
    <property type="evidence" value="ECO:0007669"/>
    <property type="project" value="InterPro"/>
</dbReference>